<protein>
    <recommendedName>
        <fullName evidence="8">AA9 family lytic polysaccharide monooxygenase</fullName>
        <ecNumber evidence="8">1.14.99.56</ecNumber>
    </recommendedName>
    <alternativeName>
        <fullName evidence="8">Endo-beta-1,4-glucanase</fullName>
    </alternativeName>
    <alternativeName>
        <fullName evidence="8">Glycosyl hydrolase 61 family protein</fullName>
    </alternativeName>
</protein>
<evidence type="ECO:0000313" key="11">
    <source>
        <dbReference type="EMBL" id="PAV22784.1"/>
    </source>
</evidence>
<evidence type="ECO:0000259" key="10">
    <source>
        <dbReference type="Pfam" id="PF03443"/>
    </source>
</evidence>
<evidence type="ECO:0000256" key="6">
    <source>
        <dbReference type="ARBA" id="ARBA00023326"/>
    </source>
</evidence>
<sequence length="242" mass="25686">MKYSLATALTLLAGSSMVSGHAIFQKLYVDGVDQGHLVGIRAPDSNSPIEDVTSDNLICNTGLTHLSDTIISVTAGSTVTAEWHHTLSSEGDTSDSDEPIASSHKGPIITYLAAIDDALATDVTGLNWFKIQEDGYDGTNWAVDRMISNNGKVDITIPSCIPDGQYLMRHELIALHSATSYPGAQFYMECAQIEVTGGGCAEPDTVSIPGLYASTDPGITVNIYYGLTDYTIPGPTLFSCDA</sequence>
<comment type="catalytic activity">
    <reaction evidence="8">
        <text>[(1-&gt;4)-beta-D-glucosyl]n+m + reduced acceptor + O2 = 4-dehydro-beta-D-glucosyl-[(1-&gt;4)-beta-D-glucosyl]n-1 + [(1-&gt;4)-beta-D-glucosyl]m + acceptor + H2O.</text>
        <dbReference type="EC" id="1.14.99.56"/>
    </reaction>
</comment>
<feature type="chain" id="PRO_5013702547" description="AA9 family lytic polysaccharide monooxygenase" evidence="9">
    <location>
        <begin position="21"/>
        <end position="242"/>
    </location>
</feature>
<comment type="domain">
    <text evidence="8">Has a modular structure: an endo-beta-1,4-glucanase catalytic module at the N-terminus, a linker rich in serines and threonines, and a C-terminal carbohydrate-binding module (CBM).</text>
</comment>
<keyword evidence="6 8" id="KW-0624">Polysaccharide degradation</keyword>
<dbReference type="Gene3D" id="2.70.50.70">
    <property type="match status" value="1"/>
</dbReference>
<comment type="caution">
    <text evidence="11">The sequence shown here is derived from an EMBL/GenBank/DDBJ whole genome shotgun (WGS) entry which is preliminary data.</text>
</comment>
<accession>A0A286UT98</accession>
<dbReference type="GO" id="GO:0030245">
    <property type="term" value="P:cellulose catabolic process"/>
    <property type="evidence" value="ECO:0007669"/>
    <property type="project" value="UniProtKB-UniRule"/>
</dbReference>
<dbReference type="OrthoDB" id="2525337at2759"/>
<dbReference type="PANTHER" id="PTHR33353:SF17">
    <property type="entry name" value="ENDO-BETA-1,4-GLUCANASE D"/>
    <property type="match status" value="1"/>
</dbReference>
<name>A0A286UT98_9AGAM</name>
<comment type="subcellular location">
    <subcellularLocation>
        <location evidence="1 8">Secreted</location>
    </subcellularLocation>
</comment>
<keyword evidence="5 8" id="KW-0119">Carbohydrate metabolism</keyword>
<evidence type="ECO:0000256" key="1">
    <source>
        <dbReference type="ARBA" id="ARBA00004613"/>
    </source>
</evidence>
<proteinExistence type="inferred from homology"/>
<dbReference type="GO" id="GO:0005576">
    <property type="term" value="C:extracellular region"/>
    <property type="evidence" value="ECO:0007669"/>
    <property type="project" value="UniProtKB-SubCell"/>
</dbReference>
<dbReference type="Proteomes" id="UP000217199">
    <property type="component" value="Unassembled WGS sequence"/>
</dbReference>
<dbReference type="AlphaFoldDB" id="A0A286UT98"/>
<evidence type="ECO:0000256" key="9">
    <source>
        <dbReference type="SAM" id="SignalP"/>
    </source>
</evidence>
<dbReference type="Pfam" id="PF03443">
    <property type="entry name" value="AA9"/>
    <property type="match status" value="1"/>
</dbReference>
<keyword evidence="4 8" id="KW-1015">Disulfide bond</keyword>
<keyword evidence="12" id="KW-1185">Reference proteome</keyword>
<feature type="domain" description="Auxiliary Activity family 9 catalytic" evidence="10">
    <location>
        <begin position="21"/>
        <end position="227"/>
    </location>
</feature>
<evidence type="ECO:0000256" key="4">
    <source>
        <dbReference type="ARBA" id="ARBA00023157"/>
    </source>
</evidence>
<dbReference type="InParanoid" id="A0A286UT98"/>
<dbReference type="GO" id="GO:0030248">
    <property type="term" value="F:cellulose binding"/>
    <property type="evidence" value="ECO:0007669"/>
    <property type="project" value="UniProtKB-UniRule"/>
</dbReference>
<dbReference type="CDD" id="cd21175">
    <property type="entry name" value="LPMO_AA9"/>
    <property type="match status" value="1"/>
</dbReference>
<dbReference type="GO" id="GO:0008810">
    <property type="term" value="F:cellulase activity"/>
    <property type="evidence" value="ECO:0007669"/>
    <property type="project" value="UniProtKB-UniRule"/>
</dbReference>
<dbReference type="InterPro" id="IPR005103">
    <property type="entry name" value="AA9_LPMO"/>
</dbReference>
<comment type="function">
    <text evidence="8">Lytic polysaccharide monooxygenase (LMPO) that depolymerizes crystalline and amorphous polysaccharides via the oxidation of scissile alpha- or beta-(1-4)-glycosidic bonds, yielding C1 and/or C4 oxidation products. Catalysis by LPMOs requires the reduction of the active-site copper from Cu(II) to Cu(I) by a reducing agent and H(2)O(2) or O(2) as a cosubstrate.</text>
</comment>
<dbReference type="InterPro" id="IPR049892">
    <property type="entry name" value="AA9"/>
</dbReference>
<evidence type="ECO:0000256" key="3">
    <source>
        <dbReference type="ARBA" id="ARBA00023001"/>
    </source>
</evidence>
<comment type="similarity">
    <text evidence="7">Belongs to the polysaccharide monooxygenase AA9 family.</text>
</comment>
<evidence type="ECO:0000313" key="12">
    <source>
        <dbReference type="Proteomes" id="UP000217199"/>
    </source>
</evidence>
<evidence type="ECO:0000256" key="2">
    <source>
        <dbReference type="ARBA" id="ARBA00022525"/>
    </source>
</evidence>
<keyword evidence="11" id="KW-0378">Hydrolase</keyword>
<keyword evidence="3 8" id="KW-0136">Cellulose degradation</keyword>
<organism evidence="11 12">
    <name type="scientific">Pyrrhoderma noxium</name>
    <dbReference type="NCBI Taxonomy" id="2282107"/>
    <lineage>
        <taxon>Eukaryota</taxon>
        <taxon>Fungi</taxon>
        <taxon>Dikarya</taxon>
        <taxon>Basidiomycota</taxon>
        <taxon>Agaricomycotina</taxon>
        <taxon>Agaricomycetes</taxon>
        <taxon>Hymenochaetales</taxon>
        <taxon>Hymenochaetaceae</taxon>
        <taxon>Pyrrhoderma</taxon>
    </lineage>
</organism>
<dbReference type="EMBL" id="NBII01000002">
    <property type="protein sequence ID" value="PAV22784.1"/>
    <property type="molecule type" value="Genomic_DNA"/>
</dbReference>
<dbReference type="PANTHER" id="PTHR33353">
    <property type="entry name" value="PUTATIVE (AFU_ORTHOLOGUE AFUA_1G12560)-RELATED"/>
    <property type="match status" value="1"/>
</dbReference>
<evidence type="ECO:0000256" key="5">
    <source>
        <dbReference type="ARBA" id="ARBA00023277"/>
    </source>
</evidence>
<feature type="signal peptide" evidence="9">
    <location>
        <begin position="1"/>
        <end position="20"/>
    </location>
</feature>
<keyword evidence="2 8" id="KW-0964">Secreted</keyword>
<dbReference type="STRING" id="2282107.A0A286UT98"/>
<evidence type="ECO:0000256" key="8">
    <source>
        <dbReference type="RuleBase" id="RU368122"/>
    </source>
</evidence>
<gene>
    <name evidence="11" type="ORF">PNOK_0274100</name>
</gene>
<keyword evidence="9" id="KW-0732">Signal</keyword>
<reference evidence="11 12" key="1">
    <citation type="journal article" date="2017" name="Mol. Ecol.">
        <title>Comparative and population genomic landscape of Phellinus noxius: A hypervariable fungus causing root rot in trees.</title>
        <authorList>
            <person name="Chung C.L."/>
            <person name="Lee T.J."/>
            <person name="Akiba M."/>
            <person name="Lee H.H."/>
            <person name="Kuo T.H."/>
            <person name="Liu D."/>
            <person name="Ke H.M."/>
            <person name="Yokoi T."/>
            <person name="Roa M.B."/>
            <person name="Lu M.J."/>
            <person name="Chang Y.Y."/>
            <person name="Ann P.J."/>
            <person name="Tsai J.N."/>
            <person name="Chen C.Y."/>
            <person name="Tzean S.S."/>
            <person name="Ota Y."/>
            <person name="Hattori T."/>
            <person name="Sahashi N."/>
            <person name="Liou R.F."/>
            <person name="Kikuchi T."/>
            <person name="Tsai I.J."/>
        </authorList>
    </citation>
    <scope>NUCLEOTIDE SEQUENCE [LARGE SCALE GENOMIC DNA]</scope>
    <source>
        <strain evidence="11 12">FFPRI411160</strain>
    </source>
</reference>
<evidence type="ECO:0000256" key="7">
    <source>
        <dbReference type="ARBA" id="ARBA00044502"/>
    </source>
</evidence>
<dbReference type="EC" id="1.14.99.56" evidence="8"/>